<dbReference type="EMBL" id="QWGR01000004">
    <property type="protein sequence ID" value="RIJ48775.1"/>
    <property type="molecule type" value="Genomic_DNA"/>
</dbReference>
<comment type="caution">
    <text evidence="1">The sequence shown here is derived from an EMBL/GenBank/DDBJ whole genome shotgun (WGS) entry which is preliminary data.</text>
</comment>
<organism evidence="1 2">
    <name type="scientific">Maribellus luteus</name>
    <dbReference type="NCBI Taxonomy" id="2305463"/>
    <lineage>
        <taxon>Bacteria</taxon>
        <taxon>Pseudomonadati</taxon>
        <taxon>Bacteroidota</taxon>
        <taxon>Bacteroidia</taxon>
        <taxon>Marinilabiliales</taxon>
        <taxon>Prolixibacteraceae</taxon>
        <taxon>Maribellus</taxon>
    </lineage>
</organism>
<dbReference type="RefSeq" id="WP_119437697.1">
    <property type="nucleotide sequence ID" value="NZ_QWGR01000004.1"/>
</dbReference>
<proteinExistence type="predicted"/>
<sequence>MKILAILLVLFNFLIPGKPAPKAGVYLEKGSELIAYQSAGENGKVIFHHLDAGSYRLSLTFPKQDGKFLKDNPRNRTQTKAAYNPRKKTYYYQGEEGYFVVRFSDLAKVKSENFHVSFSEEKDEKNTFVVVTKFGAHRKNASIGVSVRAITAAQFKKAADKAGNDISTLSIPNNR</sequence>
<evidence type="ECO:0000313" key="2">
    <source>
        <dbReference type="Proteomes" id="UP000265926"/>
    </source>
</evidence>
<name>A0A399T1W5_9BACT</name>
<accession>A0A399T1W5</accession>
<dbReference type="OrthoDB" id="1120388at2"/>
<dbReference type="Proteomes" id="UP000265926">
    <property type="component" value="Unassembled WGS sequence"/>
</dbReference>
<evidence type="ECO:0000313" key="1">
    <source>
        <dbReference type="EMBL" id="RIJ48775.1"/>
    </source>
</evidence>
<reference evidence="1 2" key="1">
    <citation type="submission" date="2018-08" db="EMBL/GenBank/DDBJ databases">
        <title>Pallidiluteibacterium maritimus gen. nov., sp. nov., isolated from coastal sediment.</title>
        <authorList>
            <person name="Zhou L.Y."/>
        </authorList>
    </citation>
    <scope>NUCLEOTIDE SEQUENCE [LARGE SCALE GENOMIC DNA]</scope>
    <source>
        <strain evidence="1 2">XSD2</strain>
    </source>
</reference>
<protein>
    <submittedName>
        <fullName evidence="1">Uncharacterized protein</fullName>
    </submittedName>
</protein>
<dbReference type="AlphaFoldDB" id="A0A399T1W5"/>
<keyword evidence="2" id="KW-1185">Reference proteome</keyword>
<dbReference type="SUPFAM" id="SSF49478">
    <property type="entry name" value="Cna protein B-type domain"/>
    <property type="match status" value="1"/>
</dbReference>
<gene>
    <name evidence="1" type="ORF">D1614_09625</name>
</gene>